<reference evidence="1" key="2">
    <citation type="submission" date="2021-04" db="EMBL/GenBank/DDBJ databases">
        <authorList>
            <person name="Gilroy R."/>
        </authorList>
    </citation>
    <scope>NUCLEOTIDE SEQUENCE</scope>
    <source>
        <strain evidence="1">1345</strain>
    </source>
</reference>
<name>A0A9D2A169_9FIRM</name>
<reference evidence="1" key="1">
    <citation type="journal article" date="2021" name="PeerJ">
        <title>Extensive microbial diversity within the chicken gut microbiome revealed by metagenomics and culture.</title>
        <authorList>
            <person name="Gilroy R."/>
            <person name="Ravi A."/>
            <person name="Getino M."/>
            <person name="Pursley I."/>
            <person name="Horton D.L."/>
            <person name="Alikhan N.F."/>
            <person name="Baker D."/>
            <person name="Gharbi K."/>
            <person name="Hall N."/>
            <person name="Watson M."/>
            <person name="Adriaenssens E.M."/>
            <person name="Foster-Nyarko E."/>
            <person name="Jarju S."/>
            <person name="Secka A."/>
            <person name="Antonio M."/>
            <person name="Oren A."/>
            <person name="Chaudhuri R.R."/>
            <person name="La Ragione R."/>
            <person name="Hildebrand F."/>
            <person name="Pallen M.J."/>
        </authorList>
    </citation>
    <scope>NUCLEOTIDE SEQUENCE</scope>
    <source>
        <strain evidence="1">1345</strain>
    </source>
</reference>
<evidence type="ECO:0000313" key="2">
    <source>
        <dbReference type="Proteomes" id="UP000886750"/>
    </source>
</evidence>
<evidence type="ECO:0000313" key="1">
    <source>
        <dbReference type="EMBL" id="HIY97674.1"/>
    </source>
</evidence>
<dbReference type="Proteomes" id="UP000886750">
    <property type="component" value="Unassembled WGS sequence"/>
</dbReference>
<gene>
    <name evidence="1" type="ORF">H9729_08285</name>
</gene>
<accession>A0A9D2A169</accession>
<proteinExistence type="predicted"/>
<dbReference type="AlphaFoldDB" id="A0A9D2A169"/>
<protein>
    <submittedName>
        <fullName evidence="1">Uncharacterized protein</fullName>
    </submittedName>
</protein>
<sequence>MGKLIVKTAAVTFSLLVAVALMLFGIVSLSAPAAMMELTDSLGMNGASAYYSVAVYDRSGDISDLAVAVEKSYDVGHYTDAAEYGQKMLGDDAFAEYCAARDEDTEGSSSILGDYRQYATGMVASAEYFCGEKDAALDTAFAQLGENSFPANNAFMYLRNAAVQSEDKEFCGKILERCDGITPQDAQDVKVLQNFLDLLRADCA</sequence>
<dbReference type="EMBL" id="DXCQ01000074">
    <property type="protein sequence ID" value="HIY97674.1"/>
    <property type="molecule type" value="Genomic_DNA"/>
</dbReference>
<comment type="caution">
    <text evidence="1">The sequence shown here is derived from an EMBL/GenBank/DDBJ whole genome shotgun (WGS) entry which is preliminary data.</text>
</comment>
<organism evidence="1 2">
    <name type="scientific">Candidatus Borkfalkia excrementigallinarum</name>
    <dbReference type="NCBI Taxonomy" id="2838506"/>
    <lineage>
        <taxon>Bacteria</taxon>
        <taxon>Bacillati</taxon>
        <taxon>Bacillota</taxon>
        <taxon>Clostridia</taxon>
        <taxon>Christensenellales</taxon>
        <taxon>Christensenellaceae</taxon>
        <taxon>Candidatus Borkfalkia</taxon>
    </lineage>
</organism>